<name>A0A9P0JU63_ACAOB</name>
<evidence type="ECO:0000256" key="1">
    <source>
        <dbReference type="SAM" id="MobiDB-lite"/>
    </source>
</evidence>
<feature type="region of interest" description="Disordered" evidence="1">
    <location>
        <begin position="64"/>
        <end position="118"/>
    </location>
</feature>
<evidence type="ECO:0000313" key="3">
    <source>
        <dbReference type="Proteomes" id="UP001152888"/>
    </source>
</evidence>
<feature type="compositionally biased region" description="Basic and acidic residues" evidence="1">
    <location>
        <begin position="89"/>
        <end position="100"/>
    </location>
</feature>
<evidence type="ECO:0000313" key="2">
    <source>
        <dbReference type="EMBL" id="CAH1957343.1"/>
    </source>
</evidence>
<protein>
    <submittedName>
        <fullName evidence="2">Uncharacterized protein</fullName>
    </submittedName>
</protein>
<organism evidence="2 3">
    <name type="scientific">Acanthoscelides obtectus</name>
    <name type="common">Bean weevil</name>
    <name type="synonym">Bruchus obtectus</name>
    <dbReference type="NCBI Taxonomy" id="200917"/>
    <lineage>
        <taxon>Eukaryota</taxon>
        <taxon>Metazoa</taxon>
        <taxon>Ecdysozoa</taxon>
        <taxon>Arthropoda</taxon>
        <taxon>Hexapoda</taxon>
        <taxon>Insecta</taxon>
        <taxon>Pterygota</taxon>
        <taxon>Neoptera</taxon>
        <taxon>Endopterygota</taxon>
        <taxon>Coleoptera</taxon>
        <taxon>Polyphaga</taxon>
        <taxon>Cucujiformia</taxon>
        <taxon>Chrysomeloidea</taxon>
        <taxon>Chrysomelidae</taxon>
        <taxon>Bruchinae</taxon>
        <taxon>Bruchini</taxon>
        <taxon>Acanthoscelides</taxon>
    </lineage>
</organism>
<comment type="caution">
    <text evidence="2">The sequence shown here is derived from an EMBL/GenBank/DDBJ whole genome shotgun (WGS) entry which is preliminary data.</text>
</comment>
<dbReference type="AlphaFoldDB" id="A0A9P0JU63"/>
<sequence>MTELVLEIVIKESAVSRSAKMSQVTDRSLLQEELEKVLREAMDWISLSKTARIMDIIWERESQGIESAPTGSAGRQSGSSVSIEAESQSPKRDLDCDSERQCFSLPSSPSDRAQGRGIGLALDTDIEKQDKIGCGLLTVQYRPRRQKPESKQHAKPC</sequence>
<gene>
    <name evidence="2" type="ORF">ACAOBT_LOCUS2039</name>
</gene>
<reference evidence="2" key="1">
    <citation type="submission" date="2022-03" db="EMBL/GenBank/DDBJ databases">
        <authorList>
            <person name="Sayadi A."/>
        </authorList>
    </citation>
    <scope>NUCLEOTIDE SEQUENCE</scope>
</reference>
<accession>A0A9P0JU63</accession>
<dbReference type="EMBL" id="CAKOFQ010006670">
    <property type="protein sequence ID" value="CAH1957343.1"/>
    <property type="molecule type" value="Genomic_DNA"/>
</dbReference>
<dbReference type="Proteomes" id="UP001152888">
    <property type="component" value="Unassembled WGS sequence"/>
</dbReference>
<keyword evidence="3" id="KW-1185">Reference proteome</keyword>
<feature type="compositionally biased region" description="Polar residues" evidence="1">
    <location>
        <begin position="69"/>
        <end position="88"/>
    </location>
</feature>
<proteinExistence type="predicted"/>